<dbReference type="Proteomes" id="UP000325218">
    <property type="component" value="Unassembled WGS sequence"/>
</dbReference>
<evidence type="ECO:0000259" key="1">
    <source>
        <dbReference type="SMART" id="SM00909"/>
    </source>
</evidence>
<organism evidence="2 3">
    <name type="scientific">Paenibacillus faecis</name>
    <dbReference type="NCBI Taxonomy" id="862114"/>
    <lineage>
        <taxon>Bacteria</taxon>
        <taxon>Bacillati</taxon>
        <taxon>Bacillota</taxon>
        <taxon>Bacilli</taxon>
        <taxon>Bacillales</taxon>
        <taxon>Paenibacillaceae</taxon>
        <taxon>Paenibacillus</taxon>
    </lineage>
</organism>
<comment type="caution">
    <text evidence="2">The sequence shown here is derived from an EMBL/GenBank/DDBJ whole genome shotgun (WGS) entry which is preliminary data.</text>
</comment>
<dbReference type="PROSITE" id="PS51257">
    <property type="entry name" value="PROKAR_LIPOPROTEIN"/>
    <property type="match status" value="1"/>
</dbReference>
<feature type="domain" description="GerMN" evidence="1">
    <location>
        <begin position="95"/>
        <end position="187"/>
    </location>
</feature>
<dbReference type="RefSeq" id="WP_148457206.1">
    <property type="nucleotide sequence ID" value="NZ_VSDO01000005.1"/>
</dbReference>
<reference evidence="2 3" key="1">
    <citation type="submission" date="2019-08" db="EMBL/GenBank/DDBJ databases">
        <title>Genome sequencing of Paenibacillus faecis DSM 23593(T).</title>
        <authorList>
            <person name="Kook J.-K."/>
            <person name="Park S.-N."/>
            <person name="Lim Y.K."/>
        </authorList>
    </citation>
    <scope>NUCLEOTIDE SEQUENCE [LARGE SCALE GENOMIC DNA]</scope>
    <source>
        <strain evidence="2 3">DSM 23593</strain>
    </source>
</reference>
<evidence type="ECO:0000313" key="2">
    <source>
        <dbReference type="EMBL" id="TYA10998.1"/>
    </source>
</evidence>
<dbReference type="EMBL" id="VSDO01000005">
    <property type="protein sequence ID" value="TYA10998.1"/>
    <property type="molecule type" value="Genomic_DNA"/>
</dbReference>
<keyword evidence="3" id="KW-1185">Reference proteome</keyword>
<feature type="domain" description="GerMN" evidence="1">
    <location>
        <begin position="248"/>
        <end position="335"/>
    </location>
</feature>
<evidence type="ECO:0000313" key="3">
    <source>
        <dbReference type="Proteomes" id="UP000325218"/>
    </source>
</evidence>
<name>A0A5D0CMB3_9BACL</name>
<dbReference type="AlphaFoldDB" id="A0A5D0CMB3"/>
<sequence>MISNRHLRKTAVAGVLAIPLVLGGCSLFGTGSSAQIDPPPSEMEMQMLKSLETANRSAAETEESLSTVYLQNEQGLLAPVSLHLPKGKGDAADKLNRMLEMLVTDGAYEGMLPAGFKGVLPQGTQVQAVTLKKDEKLAVVEFNKSFGNYAAEDERKIVEAVTRTLVDDPDIDKVQLWMDGAKLNEMPVNGFPLDRPLTRSVGINLQLGEGTSLSQKRPVTVFFSASNPDGEPYFVPVTRFVDADSNPVTGALGELIKGPARGDGLERVLTDNSVLKAVELSEDGVITVSLEDDMFEPGEKLPAQMLQSVVLTVTENAPDKKVRIWLNGQKDVVGMDNQKYGEPVLRPERINEIPL</sequence>
<protein>
    <recommendedName>
        <fullName evidence="1">GerMN domain-containing protein</fullName>
    </recommendedName>
</protein>
<dbReference type="SMART" id="SM00909">
    <property type="entry name" value="Germane"/>
    <property type="match status" value="2"/>
</dbReference>
<proteinExistence type="predicted"/>
<dbReference type="InterPro" id="IPR019606">
    <property type="entry name" value="GerMN"/>
</dbReference>
<dbReference type="Pfam" id="PF10646">
    <property type="entry name" value="Germane"/>
    <property type="match status" value="2"/>
</dbReference>
<dbReference type="OrthoDB" id="1715058at2"/>
<accession>A0A5D0CMB3</accession>
<gene>
    <name evidence="2" type="ORF">FRY98_24860</name>
</gene>